<proteinExistence type="predicted"/>
<keyword evidence="2" id="KW-1185">Reference proteome</keyword>
<reference evidence="2" key="1">
    <citation type="submission" date="2021-01" db="EMBL/GenBank/DDBJ databases">
        <title>Caligus Genome Assembly.</title>
        <authorList>
            <person name="Gallardo-Escarate C."/>
        </authorList>
    </citation>
    <scope>NUCLEOTIDE SEQUENCE [LARGE SCALE GENOMIC DNA]</scope>
</reference>
<evidence type="ECO:0000313" key="2">
    <source>
        <dbReference type="Proteomes" id="UP000595437"/>
    </source>
</evidence>
<sequence>MSKRKEHKPGVLDLHAHICGWSQEVHQGQSGDAHVHPRQEAWGPPVVVPWMDSVASRTPYTFQQDSASATRPNLCTPG</sequence>
<protein>
    <submittedName>
        <fullName evidence="1">Uncharacterized protein</fullName>
    </submittedName>
</protein>
<dbReference type="Proteomes" id="UP000595437">
    <property type="component" value="Chromosome 12"/>
</dbReference>
<accession>A0A7T8GU71</accession>
<organism evidence="1 2">
    <name type="scientific">Caligus rogercresseyi</name>
    <name type="common">Sea louse</name>
    <dbReference type="NCBI Taxonomy" id="217165"/>
    <lineage>
        <taxon>Eukaryota</taxon>
        <taxon>Metazoa</taxon>
        <taxon>Ecdysozoa</taxon>
        <taxon>Arthropoda</taxon>
        <taxon>Crustacea</taxon>
        <taxon>Multicrustacea</taxon>
        <taxon>Hexanauplia</taxon>
        <taxon>Copepoda</taxon>
        <taxon>Siphonostomatoida</taxon>
        <taxon>Caligidae</taxon>
        <taxon>Caligus</taxon>
    </lineage>
</organism>
<evidence type="ECO:0000313" key="1">
    <source>
        <dbReference type="EMBL" id="QQP37807.1"/>
    </source>
</evidence>
<dbReference type="AlphaFoldDB" id="A0A7T8GU71"/>
<name>A0A7T8GU71_CALRO</name>
<dbReference type="EMBL" id="CP045901">
    <property type="protein sequence ID" value="QQP37807.1"/>
    <property type="molecule type" value="Genomic_DNA"/>
</dbReference>
<gene>
    <name evidence="1" type="ORF">FKW44_018203</name>
</gene>